<dbReference type="OrthoDB" id="2498297at2759"/>
<proteinExistence type="predicted"/>
<dbReference type="EMBL" id="LAVV01006453">
    <property type="protein sequence ID" value="KNZ59837.1"/>
    <property type="molecule type" value="Genomic_DNA"/>
</dbReference>
<evidence type="ECO:0000256" key="1">
    <source>
        <dbReference type="SAM" id="MobiDB-lite"/>
    </source>
</evidence>
<protein>
    <submittedName>
        <fullName evidence="2">Uncharacterized protein</fullName>
    </submittedName>
</protein>
<dbReference type="AlphaFoldDB" id="A0A0L6VH20"/>
<comment type="caution">
    <text evidence="2">The sequence shown here is derived from an EMBL/GenBank/DDBJ whole genome shotgun (WGS) entry which is preliminary data.</text>
</comment>
<gene>
    <name evidence="2" type="ORF">VP01_1654g2</name>
</gene>
<organism evidence="2 3">
    <name type="scientific">Puccinia sorghi</name>
    <dbReference type="NCBI Taxonomy" id="27349"/>
    <lineage>
        <taxon>Eukaryota</taxon>
        <taxon>Fungi</taxon>
        <taxon>Dikarya</taxon>
        <taxon>Basidiomycota</taxon>
        <taxon>Pucciniomycotina</taxon>
        <taxon>Pucciniomycetes</taxon>
        <taxon>Pucciniales</taxon>
        <taxon>Pucciniaceae</taxon>
        <taxon>Puccinia</taxon>
    </lineage>
</organism>
<dbReference type="VEuPathDB" id="FungiDB:VP01_1654g2"/>
<accession>A0A0L6VH20</accession>
<feature type="region of interest" description="Disordered" evidence="1">
    <location>
        <begin position="8"/>
        <end position="40"/>
    </location>
</feature>
<dbReference type="Proteomes" id="UP000037035">
    <property type="component" value="Unassembled WGS sequence"/>
</dbReference>
<sequence>MFDAIARCPKLMRRHSTHKGPLSRHSSSDETRGTFENPWPSSCSSSAGSLFSHSGDSQRSGYSFKQTLAKFREQRLRPLRIFNGNAKVVRNHRISHSCGSIDSIDDVQLPVGTPGHRQSTSTYSPHIISRASLGNRSAEAAIEYHPERMLQDLRPSVFHSFSSVLPQYPPGELSKDGRKMWSYSPDNPACGEIPADKLVAEEESDGSLDDEILDTLCTLRYTVQKIKEHQRQSPKSSPLAQCNSLPAWGAASTGHNNLSRSLSAPCSRPCERGPVSSLGLVNSGLPHCSPCPAHLLPIDQSAPMHAEKDCNLIGLPNPGMIENEDDAGDDSSSFCTLSEEEPDYQSLPYVLPIWPNFPSSFCLSTL</sequence>
<keyword evidence="3" id="KW-1185">Reference proteome</keyword>
<evidence type="ECO:0000313" key="2">
    <source>
        <dbReference type="EMBL" id="KNZ59837.1"/>
    </source>
</evidence>
<reference evidence="2 3" key="1">
    <citation type="submission" date="2015-08" db="EMBL/GenBank/DDBJ databases">
        <title>Next Generation Sequencing and Analysis of the Genome of Puccinia sorghi L Schw, the Causal Agent of Maize Common Rust.</title>
        <authorList>
            <person name="Rochi L."/>
            <person name="Burguener G."/>
            <person name="Darino M."/>
            <person name="Turjanski A."/>
            <person name="Kreff E."/>
            <person name="Dieguez M.J."/>
            <person name="Sacco F."/>
        </authorList>
    </citation>
    <scope>NUCLEOTIDE SEQUENCE [LARGE SCALE GENOMIC DNA]</scope>
    <source>
        <strain evidence="2 3">RO10H11247</strain>
    </source>
</reference>
<feature type="compositionally biased region" description="Basic residues" evidence="1">
    <location>
        <begin position="10"/>
        <end position="22"/>
    </location>
</feature>
<evidence type="ECO:0000313" key="3">
    <source>
        <dbReference type="Proteomes" id="UP000037035"/>
    </source>
</evidence>
<name>A0A0L6VH20_9BASI</name>